<feature type="compositionally biased region" description="Polar residues" evidence="1">
    <location>
        <begin position="113"/>
        <end position="126"/>
    </location>
</feature>
<dbReference type="AlphaFoldDB" id="A0AAN7UHC4"/>
<feature type="region of interest" description="Disordered" evidence="1">
    <location>
        <begin position="369"/>
        <end position="442"/>
    </location>
</feature>
<feature type="region of interest" description="Disordered" evidence="1">
    <location>
        <begin position="512"/>
        <end position="689"/>
    </location>
</feature>
<reference evidence="2 3" key="1">
    <citation type="submission" date="2023-10" db="EMBL/GenBank/DDBJ databases">
        <title>Draft genome sequence of Xylaria bambusicola isolate GMP-LS, the root and basal stem rot pathogen of sugarcane in Indonesia.</title>
        <authorList>
            <person name="Selvaraj P."/>
            <person name="Muralishankar V."/>
            <person name="Muruganantham S."/>
            <person name="Sp S."/>
            <person name="Haryani S."/>
            <person name="Lau K.J.X."/>
            <person name="Naqvi N.I."/>
        </authorList>
    </citation>
    <scope>NUCLEOTIDE SEQUENCE [LARGE SCALE GENOMIC DNA]</scope>
    <source>
        <strain evidence="2">GMP-LS</strain>
    </source>
</reference>
<feature type="compositionally biased region" description="Polar residues" evidence="1">
    <location>
        <begin position="639"/>
        <end position="679"/>
    </location>
</feature>
<feature type="region of interest" description="Disordered" evidence="1">
    <location>
        <begin position="212"/>
        <end position="231"/>
    </location>
</feature>
<accession>A0AAN7UHC4</accession>
<evidence type="ECO:0000313" key="2">
    <source>
        <dbReference type="EMBL" id="KAK5628347.1"/>
    </source>
</evidence>
<feature type="region of interest" description="Disordered" evidence="1">
    <location>
        <begin position="1"/>
        <end position="126"/>
    </location>
</feature>
<feature type="compositionally biased region" description="Polar residues" evidence="1">
    <location>
        <begin position="237"/>
        <end position="253"/>
    </location>
</feature>
<feature type="compositionally biased region" description="Low complexity" evidence="1">
    <location>
        <begin position="156"/>
        <end position="167"/>
    </location>
</feature>
<feature type="region of interest" description="Disordered" evidence="1">
    <location>
        <begin position="237"/>
        <end position="344"/>
    </location>
</feature>
<protein>
    <submittedName>
        <fullName evidence="2">Uncharacterized protein</fullName>
    </submittedName>
</protein>
<gene>
    <name evidence="2" type="ORF">RRF57_004062</name>
</gene>
<feature type="region of interest" description="Disordered" evidence="1">
    <location>
        <begin position="145"/>
        <end position="174"/>
    </location>
</feature>
<name>A0AAN7UHC4_9PEZI</name>
<feature type="compositionally biased region" description="Polar residues" evidence="1">
    <location>
        <begin position="566"/>
        <end position="612"/>
    </location>
</feature>
<feature type="compositionally biased region" description="Basic and acidic residues" evidence="1">
    <location>
        <begin position="369"/>
        <end position="394"/>
    </location>
</feature>
<dbReference type="EMBL" id="JAWHQM010000008">
    <property type="protein sequence ID" value="KAK5628347.1"/>
    <property type="molecule type" value="Genomic_DNA"/>
</dbReference>
<evidence type="ECO:0000256" key="1">
    <source>
        <dbReference type="SAM" id="MobiDB-lite"/>
    </source>
</evidence>
<dbReference type="Proteomes" id="UP001305414">
    <property type="component" value="Unassembled WGS sequence"/>
</dbReference>
<feature type="region of interest" description="Disordered" evidence="1">
    <location>
        <begin position="479"/>
        <end position="498"/>
    </location>
</feature>
<organism evidence="2 3">
    <name type="scientific">Xylaria bambusicola</name>
    <dbReference type="NCBI Taxonomy" id="326684"/>
    <lineage>
        <taxon>Eukaryota</taxon>
        <taxon>Fungi</taxon>
        <taxon>Dikarya</taxon>
        <taxon>Ascomycota</taxon>
        <taxon>Pezizomycotina</taxon>
        <taxon>Sordariomycetes</taxon>
        <taxon>Xylariomycetidae</taxon>
        <taxon>Xylariales</taxon>
        <taxon>Xylariaceae</taxon>
        <taxon>Xylaria</taxon>
    </lineage>
</organism>
<feature type="compositionally biased region" description="Polar residues" evidence="1">
    <location>
        <begin position="22"/>
        <end position="32"/>
    </location>
</feature>
<comment type="caution">
    <text evidence="2">The sequence shown here is derived from an EMBL/GenBank/DDBJ whole genome shotgun (WGS) entry which is preliminary data.</text>
</comment>
<feature type="compositionally biased region" description="Basic and acidic residues" evidence="1">
    <location>
        <begin position="680"/>
        <end position="689"/>
    </location>
</feature>
<feature type="compositionally biased region" description="Polar residues" evidence="1">
    <location>
        <begin position="518"/>
        <end position="535"/>
    </location>
</feature>
<sequence length="689" mass="73633">MASSINIDAPGAYPATPGSEEPMQQAQSSSRNYTKETPRNMGDDVHSSGHHFKASGIYADESTLSGESTKPGVMTGAYSRVAPKDSSSATNNNYTFGSNGNNNVANNSSILNDRNSSKFSEPSTRGTGLHQFEAAEALDTLTNVVPPANTPLGDVNNTNSGINTTTNARGYAPEDHNKVQASLRGKSSTNHTEPYWGSIPFGTGVYNGVAGHGSDETATHQHHNGASGYGIAPVTQQRSLDDTGNNGPMQSGVYNGVTGHGSNPAATHERSLDDSISNRPMSTGVYNGVVGHGSNESISPRTSRFGEDLTTDDSSRHQGALPLTSTADSRTDAKYKDTNENKKDSHYKEALAGAGAAWAGGYAANEYSKRDRTNESKTTDQKYKEENPKQKDQTKTYAAAESRHHKHKESTPPTTQPKRDQTLKRRQPPAMENREKKADDLEPGYYGAAAAGAGASAYGMHKYANRDSARDQLFEQNRGLETQKPLGTFNGGKATDSTRGYYGAAAPIAHQSEKNEISEPQQSFSSYNNVNTTGDSARDTYGAAPLARQSKSDVLSTQHSRYNKLSDGTDSGTAPDAQQTTTLPIRTQKPGSSAREQQPQYNRLSDETNSCVTRGEPFASSLGNTEDERRGVVAPISTDIPSTTAHSKTQDTGRSPSDSSHGGQYNVLSSGTSSGINLETNEHARFHCH</sequence>
<keyword evidence="3" id="KW-1185">Reference proteome</keyword>
<feature type="compositionally biased region" description="Low complexity" evidence="1">
    <location>
        <begin position="90"/>
        <end position="112"/>
    </location>
</feature>
<feature type="compositionally biased region" description="Basic and acidic residues" evidence="1">
    <location>
        <begin position="33"/>
        <end position="47"/>
    </location>
</feature>
<feature type="compositionally biased region" description="Basic and acidic residues" evidence="1">
    <location>
        <begin position="329"/>
        <end position="344"/>
    </location>
</feature>
<proteinExistence type="predicted"/>
<feature type="compositionally biased region" description="Polar residues" evidence="1">
    <location>
        <begin position="274"/>
        <end position="285"/>
    </location>
</feature>
<evidence type="ECO:0000313" key="3">
    <source>
        <dbReference type="Proteomes" id="UP001305414"/>
    </source>
</evidence>